<comment type="similarity">
    <text evidence="17 18">Belongs to the helicase family. Dicer subfamily.</text>
</comment>
<keyword evidence="14 18" id="KW-0694">RNA-binding</keyword>
<dbReference type="InterPro" id="IPR048513">
    <property type="entry name" value="Dicer_PBD"/>
</dbReference>
<evidence type="ECO:0000259" key="19">
    <source>
        <dbReference type="PROSITE" id="PS50137"/>
    </source>
</evidence>
<dbReference type="Gene3D" id="3.30.160.380">
    <property type="entry name" value="Dicer dimerisation domain"/>
    <property type="match status" value="1"/>
</dbReference>
<dbReference type="CDD" id="cd00593">
    <property type="entry name" value="RIBOc"/>
    <property type="match status" value="2"/>
</dbReference>
<dbReference type="SUPFAM" id="SSF54768">
    <property type="entry name" value="dsRNA-binding domain-like"/>
    <property type="match status" value="1"/>
</dbReference>
<comment type="cofactor">
    <cofactor evidence="2">
        <name>Mn(2+)</name>
        <dbReference type="ChEBI" id="CHEBI:29035"/>
    </cofactor>
</comment>
<dbReference type="SMART" id="SM00490">
    <property type="entry name" value="HELICc"/>
    <property type="match status" value="1"/>
</dbReference>
<dbReference type="PROSITE" id="PS50821">
    <property type="entry name" value="PAZ"/>
    <property type="match status" value="1"/>
</dbReference>
<dbReference type="Gene3D" id="1.10.1520.10">
    <property type="entry name" value="Ribonuclease III domain"/>
    <property type="match status" value="2"/>
</dbReference>
<feature type="domain" description="PAZ" evidence="21">
    <location>
        <begin position="835"/>
        <end position="928"/>
    </location>
</feature>
<dbReference type="InterPro" id="IPR027417">
    <property type="entry name" value="P-loop_NTPase"/>
</dbReference>
<keyword evidence="13" id="KW-0460">Magnesium</keyword>
<dbReference type="Gene3D" id="3.40.50.300">
    <property type="entry name" value="P-loop containing nucleotide triphosphate hydrolases"/>
    <property type="match status" value="2"/>
</dbReference>
<dbReference type="GO" id="GO:0031054">
    <property type="term" value="P:pre-miRNA processing"/>
    <property type="evidence" value="ECO:0007669"/>
    <property type="project" value="InterPro"/>
</dbReference>
<evidence type="ECO:0000256" key="16">
    <source>
        <dbReference type="ARBA" id="ARBA00023211"/>
    </source>
</evidence>
<evidence type="ECO:0000256" key="6">
    <source>
        <dbReference type="ARBA" id="ARBA00022723"/>
    </source>
</evidence>
<dbReference type="PANTHER" id="PTHR14950:SF37">
    <property type="entry name" value="ENDORIBONUCLEASE DICER"/>
    <property type="match status" value="1"/>
</dbReference>
<accession>A0A0H4T2N5</accession>
<evidence type="ECO:0000256" key="14">
    <source>
        <dbReference type="ARBA" id="ARBA00022884"/>
    </source>
</evidence>
<dbReference type="Pfam" id="PF20932">
    <property type="entry name" value="Dicer_dsRBD"/>
    <property type="match status" value="1"/>
</dbReference>
<evidence type="ECO:0000259" key="21">
    <source>
        <dbReference type="PROSITE" id="PS50821"/>
    </source>
</evidence>
<keyword evidence="10" id="KW-0378">Hydrolase</keyword>
<evidence type="ECO:0000256" key="2">
    <source>
        <dbReference type="ARBA" id="ARBA00001936"/>
    </source>
</evidence>
<dbReference type="HAMAP" id="MF_00104">
    <property type="entry name" value="RNase_III"/>
    <property type="match status" value="1"/>
</dbReference>
<name>A0A0H4T2N5_LEPDE</name>
<evidence type="ECO:0000259" key="24">
    <source>
        <dbReference type="PROSITE" id="PS51327"/>
    </source>
</evidence>
<dbReference type="GO" id="GO:0004525">
    <property type="term" value="F:ribonuclease III activity"/>
    <property type="evidence" value="ECO:0007669"/>
    <property type="project" value="UniProtKB-EC"/>
</dbReference>
<dbReference type="InterPro" id="IPR036389">
    <property type="entry name" value="RNase_III_sf"/>
</dbReference>
<dbReference type="GO" id="GO:0003723">
    <property type="term" value="F:RNA binding"/>
    <property type="evidence" value="ECO:0007669"/>
    <property type="project" value="UniProtKB-UniRule"/>
</dbReference>
<evidence type="ECO:0000256" key="15">
    <source>
        <dbReference type="ARBA" id="ARBA00023158"/>
    </source>
</evidence>
<dbReference type="InterPro" id="IPR003100">
    <property type="entry name" value="PAZ_dom"/>
</dbReference>
<keyword evidence="16" id="KW-0464">Manganese</keyword>
<evidence type="ECO:0000256" key="4">
    <source>
        <dbReference type="ARBA" id="ARBA00012177"/>
    </source>
</evidence>
<dbReference type="Gene3D" id="2.170.260.10">
    <property type="entry name" value="paz domain"/>
    <property type="match status" value="1"/>
</dbReference>
<comment type="catalytic activity">
    <reaction evidence="1">
        <text>Endonucleolytic cleavage to 5'-phosphomonoester.</text>
        <dbReference type="EC" id="3.1.26.3"/>
    </reaction>
</comment>
<dbReference type="Pfam" id="PF03368">
    <property type="entry name" value="Dicer_dimer"/>
    <property type="match status" value="1"/>
</dbReference>
<evidence type="ECO:0000256" key="9">
    <source>
        <dbReference type="ARBA" id="ARBA00022759"/>
    </source>
</evidence>
<feature type="domain" description="RNase III" evidence="20">
    <location>
        <begin position="1138"/>
        <end position="1314"/>
    </location>
</feature>
<dbReference type="SMART" id="SM00487">
    <property type="entry name" value="DEXDc"/>
    <property type="match status" value="1"/>
</dbReference>
<keyword evidence="15" id="KW-0943">RNA-mediated gene silencing</keyword>
<feature type="domain" description="Dicer dsRNA-binding fold" evidence="24">
    <location>
        <begin position="562"/>
        <end position="662"/>
    </location>
</feature>
<sequence length="1614" mass="184847">MSEDFTPRNYQIELMEIGLKKNTIMFLPTGSGKTFISLLVLKNMSRSLLRSYANGGKVSIILVNTVALVDQHQKYILNRTNLTVGQYTGEMNLDNWPKYKWQAEFDKYQVLIMTSQILVNLFNNNFIDLNKVNLLIFDECHRAVNDHSMRQLMKFFENLTDPPRVIGLTATLLNGSCKPHKVVEKVLALETTFHSKVATVDGLAAVVGYSTNPSEHLKVCDAHILEPHERIATNFLKKTETVLNFLRVDDSTKAKPLDLKGLQPLSTSAGRKDLSNMLQDLAKHIETMGSYGGLKATVSCLIQVERMKQHCEEINFFRVLMYVQTCLSYVKETLSNAMVEFEERQKIFKFSSEKMLALLDILDEYKRKSEEKLCAIVFTARRSTAKVIYHVLQALAECHEGYKELKPEYIVGCNNNPLNDTRENLYGAKRNKRVLQAFADKEINVLVASNVLEEGVDIPKCTLVIKYDRPEDYRSYIQSKGRARHRKSLYYIMVEVENLRNFEGKYAEFQKVEKLLNEYLIGKNQERSDPSRENIEKMYNEAELPPYFVNGLDSAQVNMTSAIPLLCQYCNSLPSDMYTCHTPEWYVKKNIGGVEADDRCSVVIMLPTACPEPELLKPIEGPFMKSVKVAKRAAALKACEALHKAGELDDHLQPIKRRAKEEDVKFLFTHYPAERERGAGSAKRRRLHKRHITTYNRGQLKENSTCYLHVINFEPLFQRPTDPNDSAIYDLYCSNLQYGILTPSPLPVLCDFPLYTPLGEMKTSLGVNQKELTFTREEIVQLRKFQALVFGDILKTLHPFVVFDNEEEVSTLIVVPLEKGSKLAENLLWNAVVKKVVEPTEEEKLELATTHDEFVGKIVSPWYRDSAYYLVTEVRSDENSLSPFPSENYSTFKDYFEKHRELRISHPEAPLLTVRGLTGRMNFLKPRGHEGKRKREQLHEGSTERLLTELVVRQDFPAALWIQASLLPSVIFRIDSLLQAEELRCTIIKEAFIGDLAHNNTMLQTDENLRDYQAFAYDEEEHPDVTLADNVVSGAPETKTHFNRDRSMKTLEEMYPWKDSDEPKDVEKDLSATISDVERFEAFVGTRVRNDDRVNQEKPLQQKEMRLQRKRIEEFSHPPIRLLEASSGRSPDLAEVYKALTTAHVNDFVNLERLETLGDSFLKLTASVYISQRFPLYDEGRATDLKGRLVSNKNLYYLALRKGLNGLIRYNELAPKGNWVPPGFSVPQEIRKRIQRRQVSIDVLDGLRFSREEQVTGVLTESSLRNILNEDSSAENDEDRYASLGPLLGSQYVGDKYVADVVEALLGACFSCAGFRGGIKFMEWMGIIPLSENFENFLKQAPQDPVLKKDTSSEDIDYHIPHWREIEEILGYNFRNRAYLLQALTHASYTPNRITRSYEKLEFLGDAVLDFLITCYIYESCGNLNPGQMTDLRSALVNNNTFASLVVRNGLHKFLLMISSKLQGLIDKFVSLMEKKDYEVDDEILILLEDEEYRLGETVDVPKVLGDIFEAIAGAIYLDCDKDLGIVWKVFYKLMHKEITEFSQNVPMNVIRRLFEWDKAHPRFGLVQYMSSRKSMIPLRVMLNGTPKTVYGVGANKAMAKKAAAKMALRFLSS</sequence>
<evidence type="ECO:0000256" key="1">
    <source>
        <dbReference type="ARBA" id="ARBA00000109"/>
    </source>
</evidence>
<evidence type="ECO:0000259" key="20">
    <source>
        <dbReference type="PROSITE" id="PS50142"/>
    </source>
</evidence>
<evidence type="ECO:0000256" key="17">
    <source>
        <dbReference type="ARBA" id="ARBA00035116"/>
    </source>
</evidence>
<dbReference type="Pfam" id="PF00636">
    <property type="entry name" value="Ribonuclease_3"/>
    <property type="match status" value="2"/>
</dbReference>
<dbReference type="GO" id="GO:0004530">
    <property type="term" value="F:deoxyribonuclease I activity"/>
    <property type="evidence" value="ECO:0007669"/>
    <property type="project" value="TreeGrafter"/>
</dbReference>
<keyword evidence="6" id="KW-0479">Metal-binding</keyword>
<dbReference type="InterPro" id="IPR038248">
    <property type="entry name" value="Dicer_dimer_sf"/>
</dbReference>
<dbReference type="InterPro" id="IPR005034">
    <property type="entry name" value="Dicer_dimerisation"/>
</dbReference>
<dbReference type="CDD" id="cd15903">
    <property type="entry name" value="Dicer_PBD"/>
    <property type="match status" value="1"/>
</dbReference>
<dbReference type="Pfam" id="PF00271">
    <property type="entry name" value="Helicase_C"/>
    <property type="match status" value="1"/>
</dbReference>
<dbReference type="SUPFAM" id="SSF69065">
    <property type="entry name" value="RNase III domain-like"/>
    <property type="match status" value="2"/>
</dbReference>
<dbReference type="GO" id="GO:0005634">
    <property type="term" value="C:nucleus"/>
    <property type="evidence" value="ECO:0007669"/>
    <property type="project" value="TreeGrafter"/>
</dbReference>
<dbReference type="PROSITE" id="PS51192">
    <property type="entry name" value="HELICASE_ATP_BIND_1"/>
    <property type="match status" value="1"/>
</dbReference>
<evidence type="ECO:0000259" key="23">
    <source>
        <dbReference type="PROSITE" id="PS51194"/>
    </source>
</evidence>
<evidence type="ECO:0000256" key="12">
    <source>
        <dbReference type="ARBA" id="ARBA00022840"/>
    </source>
</evidence>
<keyword evidence="11" id="KW-0347">Helicase</keyword>
<keyword evidence="7" id="KW-0677">Repeat</keyword>
<evidence type="ECO:0000259" key="22">
    <source>
        <dbReference type="PROSITE" id="PS51192"/>
    </source>
</evidence>
<evidence type="ECO:0000256" key="5">
    <source>
        <dbReference type="ARBA" id="ARBA00022722"/>
    </source>
</evidence>
<dbReference type="InterPro" id="IPR044441">
    <property type="entry name" value="DICER_DSRM"/>
</dbReference>
<dbReference type="SMART" id="SM00949">
    <property type="entry name" value="PAZ"/>
    <property type="match status" value="1"/>
</dbReference>
<dbReference type="GO" id="GO:0006309">
    <property type="term" value="P:apoptotic DNA fragmentation"/>
    <property type="evidence" value="ECO:0007669"/>
    <property type="project" value="TreeGrafter"/>
</dbReference>
<comment type="cofactor">
    <cofactor evidence="3">
        <name>Mg(2+)</name>
        <dbReference type="ChEBI" id="CHEBI:18420"/>
    </cofactor>
</comment>
<dbReference type="InterPro" id="IPR014720">
    <property type="entry name" value="dsRBD_dom"/>
</dbReference>
<dbReference type="Gene3D" id="3.30.160.20">
    <property type="match status" value="1"/>
</dbReference>
<dbReference type="GO" id="GO:0005737">
    <property type="term" value="C:cytoplasm"/>
    <property type="evidence" value="ECO:0007669"/>
    <property type="project" value="TreeGrafter"/>
</dbReference>
<dbReference type="PROSITE" id="PS51194">
    <property type="entry name" value="HELICASE_CTER"/>
    <property type="match status" value="1"/>
</dbReference>
<dbReference type="PANTHER" id="PTHR14950">
    <property type="entry name" value="DICER-RELATED"/>
    <property type="match status" value="1"/>
</dbReference>
<dbReference type="InterPro" id="IPR001650">
    <property type="entry name" value="Helicase_C-like"/>
</dbReference>
<dbReference type="SUPFAM" id="SSF52540">
    <property type="entry name" value="P-loop containing nucleoside triphosphate hydrolases"/>
    <property type="match status" value="1"/>
</dbReference>
<dbReference type="GO" id="GO:0004386">
    <property type="term" value="F:helicase activity"/>
    <property type="evidence" value="ECO:0007669"/>
    <property type="project" value="UniProtKB-KW"/>
</dbReference>
<evidence type="ECO:0000256" key="18">
    <source>
        <dbReference type="PROSITE-ProRule" id="PRU00657"/>
    </source>
</evidence>
<keyword evidence="9" id="KW-0255">Endonuclease</keyword>
<dbReference type="GO" id="GO:0006364">
    <property type="term" value="P:rRNA processing"/>
    <property type="evidence" value="ECO:0007669"/>
    <property type="project" value="InterPro"/>
</dbReference>
<dbReference type="CDD" id="cd18034">
    <property type="entry name" value="DEXHc_dicer"/>
    <property type="match status" value="1"/>
</dbReference>
<feature type="domain" description="Helicase C-terminal" evidence="23">
    <location>
        <begin position="360"/>
        <end position="536"/>
    </location>
</feature>
<dbReference type="GO" id="GO:0005524">
    <property type="term" value="F:ATP binding"/>
    <property type="evidence" value="ECO:0007669"/>
    <property type="project" value="UniProtKB-KW"/>
</dbReference>
<dbReference type="PROSITE" id="PS00517">
    <property type="entry name" value="RNASE_3_1"/>
    <property type="match status" value="1"/>
</dbReference>
<feature type="domain" description="DRBM" evidence="19">
    <location>
        <begin position="1546"/>
        <end position="1614"/>
    </location>
</feature>
<evidence type="ECO:0000256" key="7">
    <source>
        <dbReference type="ARBA" id="ARBA00022737"/>
    </source>
</evidence>
<dbReference type="InterPro" id="IPR048512">
    <property type="entry name" value="Dicer_platform"/>
</dbReference>
<dbReference type="GO" id="GO:0070578">
    <property type="term" value="C:RISC-loading complex"/>
    <property type="evidence" value="ECO:0007669"/>
    <property type="project" value="TreeGrafter"/>
</dbReference>
<reference evidence="25" key="1">
    <citation type="submission" date="2014-12" db="EMBL/GenBank/DDBJ databases">
        <title>Colorado Potato Beetle Dicer2a and Dicer2b.</title>
        <authorList>
            <person name="Fu K."/>
        </authorList>
    </citation>
    <scope>NUCLEOTIDE SEQUENCE</scope>
</reference>
<dbReference type="InterPro" id="IPR000999">
    <property type="entry name" value="RNase_III_dom"/>
</dbReference>
<evidence type="ECO:0000256" key="3">
    <source>
        <dbReference type="ARBA" id="ARBA00001946"/>
    </source>
</evidence>
<dbReference type="InterPro" id="IPR011907">
    <property type="entry name" value="RNase_III"/>
</dbReference>
<protein>
    <recommendedName>
        <fullName evidence="4">ribonuclease III</fullName>
        <ecNumber evidence="4">3.1.26.3</ecNumber>
    </recommendedName>
</protein>
<feature type="domain" description="Helicase ATP-binding" evidence="22">
    <location>
        <begin position="14"/>
        <end position="190"/>
    </location>
</feature>
<evidence type="ECO:0000256" key="8">
    <source>
        <dbReference type="ARBA" id="ARBA00022741"/>
    </source>
</evidence>
<keyword evidence="8" id="KW-0547">Nucleotide-binding</keyword>
<dbReference type="InterPro" id="IPR014001">
    <property type="entry name" value="Helicase_ATP-bd"/>
</dbReference>
<dbReference type="FunFam" id="1.10.1520.10:FF:000005">
    <property type="entry name" value="Putative endoribonuclease dicer"/>
    <property type="match status" value="1"/>
</dbReference>
<dbReference type="EC" id="3.1.26.3" evidence="4"/>
<dbReference type="GO" id="GO:0046872">
    <property type="term" value="F:metal ion binding"/>
    <property type="evidence" value="ECO:0007669"/>
    <property type="project" value="UniProtKB-KW"/>
</dbReference>
<dbReference type="PROSITE" id="PS50137">
    <property type="entry name" value="DS_RBD"/>
    <property type="match status" value="1"/>
</dbReference>
<feature type="domain" description="RNase III" evidence="20">
    <location>
        <begin position="1363"/>
        <end position="1521"/>
    </location>
</feature>
<dbReference type="EMBL" id="KP230553">
    <property type="protein sequence ID" value="AKQ00042.1"/>
    <property type="molecule type" value="mRNA"/>
</dbReference>
<evidence type="ECO:0000256" key="11">
    <source>
        <dbReference type="ARBA" id="ARBA00022806"/>
    </source>
</evidence>
<dbReference type="GO" id="GO:0030422">
    <property type="term" value="P:siRNA processing"/>
    <property type="evidence" value="ECO:0007669"/>
    <property type="project" value="InterPro"/>
</dbReference>
<dbReference type="InterPro" id="IPR011545">
    <property type="entry name" value="DEAD/DEAH_box_helicase_dom"/>
</dbReference>
<evidence type="ECO:0000256" key="10">
    <source>
        <dbReference type="ARBA" id="ARBA00022801"/>
    </source>
</evidence>
<proteinExistence type="evidence at transcript level"/>
<evidence type="ECO:0000256" key="13">
    <source>
        <dbReference type="ARBA" id="ARBA00022842"/>
    </source>
</evidence>
<keyword evidence="12" id="KW-0067">ATP-binding</keyword>
<dbReference type="SMART" id="SM00535">
    <property type="entry name" value="RIBOc"/>
    <property type="match status" value="2"/>
</dbReference>
<dbReference type="OrthoDB" id="416741at2759"/>
<dbReference type="Pfam" id="PF20931">
    <property type="entry name" value="Dicer_platform"/>
    <property type="match status" value="1"/>
</dbReference>
<dbReference type="PROSITE" id="PS50142">
    <property type="entry name" value="RNASE_3_2"/>
    <property type="match status" value="2"/>
</dbReference>
<keyword evidence="5" id="KW-0540">Nuclease</keyword>
<evidence type="ECO:0000313" key="25">
    <source>
        <dbReference type="EMBL" id="AKQ00042.1"/>
    </source>
</evidence>
<organism evidence="25">
    <name type="scientific">Leptinotarsa decemlineata</name>
    <name type="common">Colorado potato beetle</name>
    <name type="synonym">Doryphora decemlineata</name>
    <dbReference type="NCBI Taxonomy" id="7539"/>
    <lineage>
        <taxon>Eukaryota</taxon>
        <taxon>Metazoa</taxon>
        <taxon>Ecdysozoa</taxon>
        <taxon>Arthropoda</taxon>
        <taxon>Hexapoda</taxon>
        <taxon>Insecta</taxon>
        <taxon>Pterygota</taxon>
        <taxon>Neoptera</taxon>
        <taxon>Endopterygota</taxon>
        <taxon>Coleoptera</taxon>
        <taxon>Polyphaga</taxon>
        <taxon>Cucujiformia</taxon>
        <taxon>Chrysomeloidea</taxon>
        <taxon>Chrysomelidae</taxon>
        <taxon>Chrysomelinae</taxon>
        <taxon>Doryphorini</taxon>
        <taxon>Leptinotarsa</taxon>
    </lineage>
</organism>
<dbReference type="FunFam" id="3.40.50.300:FF:000628">
    <property type="entry name" value="Endoribonuclease Dicer"/>
    <property type="match status" value="1"/>
</dbReference>
<dbReference type="PROSITE" id="PS51327">
    <property type="entry name" value="DICER_DSRBF"/>
    <property type="match status" value="1"/>
</dbReference>
<dbReference type="Pfam" id="PF02170">
    <property type="entry name" value="PAZ"/>
    <property type="match status" value="1"/>
</dbReference>
<dbReference type="Pfam" id="PF00270">
    <property type="entry name" value="DEAD"/>
    <property type="match status" value="1"/>
</dbReference>